<organism evidence="1 2">
    <name type="scientific">Nematostella vectensis</name>
    <name type="common">Starlet sea anemone</name>
    <dbReference type="NCBI Taxonomy" id="45351"/>
    <lineage>
        <taxon>Eukaryota</taxon>
        <taxon>Metazoa</taxon>
        <taxon>Cnidaria</taxon>
        <taxon>Anthozoa</taxon>
        <taxon>Hexacorallia</taxon>
        <taxon>Actiniaria</taxon>
        <taxon>Edwardsiidae</taxon>
        <taxon>Nematostella</taxon>
    </lineage>
</organism>
<dbReference type="HOGENOM" id="CLU_1391721_0_0_1"/>
<gene>
    <name evidence="1" type="ORF">NEMVEDRAFT_v1g211022</name>
</gene>
<name>A7SEH8_NEMVE</name>
<protein>
    <submittedName>
        <fullName evidence="1">Uncharacterized protein</fullName>
    </submittedName>
</protein>
<sequence length="196" mass="22424">MRSTTQRQEGDHDPEAEVHVLLGRDAPEILKVREFKHGPKGAPWAQKLLLGWTISGQLCLDALSTNGVQIHVHLTRLSSPENATHSVQSDTYSHIPGDDTFESCRNKFVVKEVYAESDTKPDVISDYRRGQRRRTLPRGCNPEPSMPNNRVQALNRFNGLTRTLKRKTEMYSELRKLHGDNFQRPRIHCSTRRAET</sequence>
<proteinExistence type="predicted"/>
<accession>A7SEH8</accession>
<reference evidence="1 2" key="1">
    <citation type="journal article" date="2007" name="Science">
        <title>Sea anemone genome reveals ancestral eumetazoan gene repertoire and genomic organization.</title>
        <authorList>
            <person name="Putnam N.H."/>
            <person name="Srivastava M."/>
            <person name="Hellsten U."/>
            <person name="Dirks B."/>
            <person name="Chapman J."/>
            <person name="Salamov A."/>
            <person name="Terry A."/>
            <person name="Shapiro H."/>
            <person name="Lindquist E."/>
            <person name="Kapitonov V.V."/>
            <person name="Jurka J."/>
            <person name="Genikhovich G."/>
            <person name="Grigoriev I.V."/>
            <person name="Lucas S.M."/>
            <person name="Steele R.E."/>
            <person name="Finnerty J.R."/>
            <person name="Technau U."/>
            <person name="Martindale M.Q."/>
            <person name="Rokhsar D.S."/>
        </authorList>
    </citation>
    <scope>NUCLEOTIDE SEQUENCE [LARGE SCALE GENOMIC DNA]</scope>
    <source>
        <strain evidence="2">CH2 X CH6</strain>
    </source>
</reference>
<dbReference type="EMBL" id="DS469637">
    <property type="protein sequence ID" value="EDO37863.1"/>
    <property type="molecule type" value="Genomic_DNA"/>
</dbReference>
<dbReference type="PANTHER" id="PTHR47331">
    <property type="entry name" value="PHD-TYPE DOMAIN-CONTAINING PROTEIN"/>
    <property type="match status" value="1"/>
</dbReference>
<dbReference type="AlphaFoldDB" id="A7SEH8"/>
<dbReference type="PhylomeDB" id="A7SEH8"/>
<dbReference type="PANTHER" id="PTHR47331:SF6">
    <property type="entry name" value="DOUBLECORTIN DOMAIN-CONTAINING PROTEIN"/>
    <property type="match status" value="1"/>
</dbReference>
<evidence type="ECO:0000313" key="2">
    <source>
        <dbReference type="Proteomes" id="UP000001593"/>
    </source>
</evidence>
<keyword evidence="2" id="KW-1185">Reference proteome</keyword>
<dbReference type="InParanoid" id="A7SEH8"/>
<evidence type="ECO:0000313" key="1">
    <source>
        <dbReference type="EMBL" id="EDO37863.1"/>
    </source>
</evidence>
<dbReference type="Proteomes" id="UP000001593">
    <property type="component" value="Unassembled WGS sequence"/>
</dbReference>